<dbReference type="Gene3D" id="3.50.50.60">
    <property type="entry name" value="FAD/NAD(P)-binding domain"/>
    <property type="match status" value="1"/>
</dbReference>
<dbReference type="GO" id="GO:0016491">
    <property type="term" value="F:oxidoreductase activity"/>
    <property type="evidence" value="ECO:0007669"/>
    <property type="project" value="InterPro"/>
</dbReference>
<feature type="domain" description="Amine oxidase" evidence="1">
    <location>
        <begin position="88"/>
        <end position="309"/>
    </location>
</feature>
<dbReference type="RefSeq" id="WP_235263302.1">
    <property type="nucleotide sequence ID" value="NZ_UGGP01000001.1"/>
</dbReference>
<gene>
    <name evidence="2" type="ORF">NCTC13163_00193</name>
</gene>
<evidence type="ECO:0000259" key="1">
    <source>
        <dbReference type="Pfam" id="PF01593"/>
    </source>
</evidence>
<dbReference type="Gene3D" id="3.90.660.10">
    <property type="match status" value="1"/>
</dbReference>
<organism evidence="2 3">
    <name type="scientific">Exiguobacterium aurantiacum</name>
    <dbReference type="NCBI Taxonomy" id="33987"/>
    <lineage>
        <taxon>Bacteria</taxon>
        <taxon>Bacillati</taxon>
        <taxon>Bacillota</taxon>
        <taxon>Bacilli</taxon>
        <taxon>Bacillales</taxon>
        <taxon>Bacillales Family XII. Incertae Sedis</taxon>
        <taxon>Exiguobacterium</taxon>
    </lineage>
</organism>
<dbReference type="InterPro" id="IPR036188">
    <property type="entry name" value="FAD/NAD-bd_sf"/>
</dbReference>
<evidence type="ECO:0000313" key="3">
    <source>
        <dbReference type="Proteomes" id="UP000254060"/>
    </source>
</evidence>
<evidence type="ECO:0000313" key="2">
    <source>
        <dbReference type="EMBL" id="STO06854.1"/>
    </source>
</evidence>
<dbReference type="PANTHER" id="PTHR16128:SF5">
    <property type="entry name" value="FAD_NAD(P)-BINDING OXIDOREDUCTASE FAMILY PROTEIN"/>
    <property type="match status" value="1"/>
</dbReference>
<reference evidence="2 3" key="1">
    <citation type="submission" date="2018-06" db="EMBL/GenBank/DDBJ databases">
        <authorList>
            <consortium name="Pathogen Informatics"/>
            <person name="Doyle S."/>
        </authorList>
    </citation>
    <scope>NUCLEOTIDE SEQUENCE [LARGE SCALE GENOMIC DNA]</scope>
    <source>
        <strain evidence="2 3">NCTC13163</strain>
    </source>
</reference>
<dbReference type="Proteomes" id="UP000254060">
    <property type="component" value="Unassembled WGS sequence"/>
</dbReference>
<dbReference type="SUPFAM" id="SSF51905">
    <property type="entry name" value="FAD/NAD(P)-binding domain"/>
    <property type="match status" value="1"/>
</dbReference>
<dbReference type="Pfam" id="PF13450">
    <property type="entry name" value="NAD_binding_8"/>
    <property type="match status" value="1"/>
</dbReference>
<name>A0A377FQL6_9BACL</name>
<dbReference type="PANTHER" id="PTHR16128">
    <property type="entry name" value="FAD/NAD(P)-BINDING OXIDOREDUCTASE FAMILY PROTEIN"/>
    <property type="match status" value="1"/>
</dbReference>
<sequence>MKIGIIGAGLSGIVAARDLTRHGHTVELIEKSRSVGGRLATRRIGDGKADHGAVYFTVRGEALKQDVADWQRKGWVNVWYADPYPRYVAAGGMNALAKQLAEGLTVHLNERVEAVAMMDEAVIVRTDVTMRQYDRLLITSPLPQTFDVLADFPIDAALRGLTYAPTFVGLFEFGSEVSIGPDGILDTDLASGLLKVINNRQKGISKSELVSVYMDEAWSAAWYDRPAEETLHEIERLLQTVTEAAVIQSRQLKRWRYAQATDVWHEPFYKLKHYPIYLAGDVFLEADDASGRTRFESAYVSGIRVAEAMR</sequence>
<dbReference type="Pfam" id="PF01593">
    <property type="entry name" value="Amino_oxidase"/>
    <property type="match status" value="1"/>
</dbReference>
<dbReference type="InterPro" id="IPR002937">
    <property type="entry name" value="Amino_oxidase"/>
</dbReference>
<dbReference type="STRING" id="1397694.GCA_000702585_00714"/>
<proteinExistence type="predicted"/>
<dbReference type="EMBL" id="UGGP01000001">
    <property type="protein sequence ID" value="STO06854.1"/>
    <property type="molecule type" value="Genomic_DNA"/>
</dbReference>
<accession>A0A377FQL6</accession>
<protein>
    <submittedName>
        <fullName evidence="2">Protoporphyrinogen oxidase</fullName>
    </submittedName>
</protein>
<dbReference type="AlphaFoldDB" id="A0A377FQL6"/>